<dbReference type="AlphaFoldDB" id="Q6L2J6"/>
<proteinExistence type="predicted"/>
<sequence length="153" mass="17461">MNKDWARKLIAIVAVKKQEKYSKNDFINSLSYKNHLLRPDTVTRFLNECEAEKLLIKNGDYYIPNFSTSGIIVPLDFSIDEERLFSEDVEKPLVDRILDTAAASGLLTKKETVMRARELMETMKFIDFEIALLAILSDNGIDVKSLVQEKSGN</sequence>
<reference evidence="2 4" key="3">
    <citation type="submission" date="2017-04" db="EMBL/GenBank/DDBJ databases">
        <authorList>
            <person name="Varghese N."/>
            <person name="Submissions S."/>
        </authorList>
    </citation>
    <scope>NUCLEOTIDE SEQUENCE [LARGE SCALE GENOMIC DNA]</scope>
    <source>
        <strain evidence="2 4">DSM 9789</strain>
    </source>
</reference>
<protein>
    <recommendedName>
        <fullName evidence="5">DUF2240 family protein</fullName>
    </recommendedName>
</protein>
<accession>A0A8G2FXZ5</accession>
<dbReference type="InterPro" id="IPR018716">
    <property type="entry name" value="DUF2240"/>
</dbReference>
<gene>
    <name evidence="1" type="ordered locus">PTO0221</name>
    <name evidence="2" type="ORF">SAMN02745355_1518</name>
</gene>
<dbReference type="EMBL" id="FWYE01000005">
    <property type="protein sequence ID" value="SMD31567.1"/>
    <property type="molecule type" value="Genomic_DNA"/>
</dbReference>
<dbReference type="Proteomes" id="UP000192315">
    <property type="component" value="Unassembled WGS sequence"/>
</dbReference>
<dbReference type="EMBL" id="AE017261">
    <property type="protein sequence ID" value="AAT42806.1"/>
    <property type="molecule type" value="Genomic_DNA"/>
</dbReference>
<name>Q6L2J6_PICTO</name>
<dbReference type="PaxDb" id="263820-PTO0221"/>
<evidence type="ECO:0000313" key="2">
    <source>
        <dbReference type="EMBL" id="SMD31567.1"/>
    </source>
</evidence>
<evidence type="ECO:0008006" key="5">
    <source>
        <dbReference type="Google" id="ProtNLM"/>
    </source>
</evidence>
<dbReference type="Proteomes" id="UP000000438">
    <property type="component" value="Chromosome"/>
</dbReference>
<organism evidence="1 3">
    <name type="scientific">Picrophilus torridus (strain ATCC 700027 / DSM 9790 / JCM 10055 / NBRC 100828 / KAW 2/3)</name>
    <dbReference type="NCBI Taxonomy" id="1122961"/>
    <lineage>
        <taxon>Archaea</taxon>
        <taxon>Methanobacteriati</taxon>
        <taxon>Thermoplasmatota</taxon>
        <taxon>Thermoplasmata</taxon>
        <taxon>Thermoplasmatales</taxon>
        <taxon>Picrophilaceae</taxon>
        <taxon>Picrophilus</taxon>
    </lineage>
</organism>
<reference evidence="1 3" key="1">
    <citation type="journal article" date="2004" name="Proc. Natl. Acad. Sci. U.S.A.">
        <title>Genome sequence of Picrophilus torridus and its implications for life around pH 0.</title>
        <authorList>
            <person name="Futterer O."/>
            <person name="Angelov A."/>
            <person name="Liesegang H."/>
            <person name="Gottschalk G."/>
            <person name="Schleper C."/>
            <person name="Schepers B."/>
            <person name="Dock C."/>
            <person name="Antranikian G."/>
            <person name="Liebl W."/>
        </authorList>
    </citation>
    <scope>NUCLEOTIDE SEQUENCE [LARGE SCALE GENOMIC DNA]</scope>
    <source>
        <strain evidence="3">ATCC 700027 / DSM 9790 / JCM 10055 / NBRC 100828</strain>
        <strain evidence="1">DSM 9790</strain>
    </source>
</reference>
<dbReference type="InParanoid" id="Q6L2J6"/>
<dbReference type="STRING" id="263820.PTO0221"/>
<dbReference type="RefSeq" id="WP_011177022.1">
    <property type="nucleotide sequence ID" value="NC_005877.1"/>
</dbReference>
<evidence type="ECO:0000313" key="4">
    <source>
        <dbReference type="Proteomes" id="UP000192315"/>
    </source>
</evidence>
<dbReference type="eggNOG" id="arCOG04418">
    <property type="taxonomic scope" value="Archaea"/>
</dbReference>
<keyword evidence="4" id="KW-1185">Reference proteome</keyword>
<dbReference type="KEGG" id="pto:PTO0221"/>
<accession>Q6L2J6</accession>
<evidence type="ECO:0000313" key="1">
    <source>
        <dbReference type="EMBL" id="AAT42806.1"/>
    </source>
</evidence>
<dbReference type="GeneID" id="2843955"/>
<dbReference type="OrthoDB" id="56136at2157"/>
<evidence type="ECO:0000313" key="3">
    <source>
        <dbReference type="Proteomes" id="UP000000438"/>
    </source>
</evidence>
<reference evidence="1" key="2">
    <citation type="submission" date="2004-02" db="EMBL/GenBank/DDBJ databases">
        <authorList>
            <person name="Fuetterer O."/>
            <person name="Angelov A."/>
            <person name="Liesegang H."/>
            <person name="Gottschalk G."/>
            <person name="Schleper C."/>
            <person name="Schepers B."/>
            <person name="Dock C."/>
            <person name="Antranikian G."/>
            <person name="Liebl W."/>
        </authorList>
    </citation>
    <scope>NUCLEOTIDE SEQUENCE</scope>
    <source>
        <strain evidence="1">DSM 9790</strain>
    </source>
</reference>
<dbReference type="HOGENOM" id="CLU_134817_0_0_2"/>
<dbReference type="Pfam" id="PF09999">
    <property type="entry name" value="DUF2240"/>
    <property type="match status" value="1"/>
</dbReference>